<evidence type="ECO:0000313" key="2">
    <source>
        <dbReference type="EMBL" id="KAA0708782.1"/>
    </source>
</evidence>
<keyword evidence="3" id="KW-1185">Reference proteome</keyword>
<comment type="caution">
    <text evidence="2">The sequence shown here is derived from an EMBL/GenBank/DDBJ whole genome shotgun (WGS) entry which is preliminary data.</text>
</comment>
<sequence length="166" mass="18624">MQLNVIYHSRRQLTYPNYHAPFSRPLRPPDMTASVCPLVAAVVDFQPVDNRKREREGPGWRGEGPGLNHHFNAESGNGADKEAFVSPWLRAQQEMHLVLTLQLIRALTNHYLITNTQLHTSDYTQGHGNSPPSHSILGNLFQFTPRQVAASHLRLTGSSPGDLRVE</sequence>
<evidence type="ECO:0000256" key="1">
    <source>
        <dbReference type="SAM" id="MobiDB-lite"/>
    </source>
</evidence>
<evidence type="ECO:0000313" key="3">
    <source>
        <dbReference type="Proteomes" id="UP000324632"/>
    </source>
</evidence>
<organism evidence="2 3">
    <name type="scientific">Triplophysa tibetana</name>
    <dbReference type="NCBI Taxonomy" id="1572043"/>
    <lineage>
        <taxon>Eukaryota</taxon>
        <taxon>Metazoa</taxon>
        <taxon>Chordata</taxon>
        <taxon>Craniata</taxon>
        <taxon>Vertebrata</taxon>
        <taxon>Euteleostomi</taxon>
        <taxon>Actinopterygii</taxon>
        <taxon>Neopterygii</taxon>
        <taxon>Teleostei</taxon>
        <taxon>Ostariophysi</taxon>
        <taxon>Cypriniformes</taxon>
        <taxon>Nemacheilidae</taxon>
        <taxon>Triplophysa</taxon>
    </lineage>
</organism>
<dbReference type="EMBL" id="SOYY01000018">
    <property type="protein sequence ID" value="KAA0708782.1"/>
    <property type="molecule type" value="Genomic_DNA"/>
</dbReference>
<dbReference type="AlphaFoldDB" id="A0A5A9NFK2"/>
<reference evidence="2 3" key="1">
    <citation type="journal article" date="2019" name="Mol. Ecol. Resour.">
        <title>Chromosome-level genome assembly of Triplophysa tibetana, a fish adapted to the harsh high-altitude environment of the Tibetan Plateau.</title>
        <authorList>
            <person name="Yang X."/>
            <person name="Liu H."/>
            <person name="Ma Z."/>
            <person name="Zou Y."/>
            <person name="Zou M."/>
            <person name="Mao Y."/>
            <person name="Li X."/>
            <person name="Wang H."/>
            <person name="Chen T."/>
            <person name="Wang W."/>
            <person name="Yang R."/>
        </authorList>
    </citation>
    <scope>NUCLEOTIDE SEQUENCE [LARGE SCALE GENOMIC DNA]</scope>
    <source>
        <strain evidence="2">TTIB1903HZAU</strain>
        <tissue evidence="2">Muscle</tissue>
    </source>
</reference>
<accession>A0A5A9NFK2</accession>
<proteinExistence type="predicted"/>
<protein>
    <submittedName>
        <fullName evidence="2">Uncharacterized protein</fullName>
    </submittedName>
</protein>
<name>A0A5A9NFK2_9TELE</name>
<feature type="region of interest" description="Disordered" evidence="1">
    <location>
        <begin position="50"/>
        <end position="75"/>
    </location>
</feature>
<dbReference type="Proteomes" id="UP000324632">
    <property type="component" value="Chromosome 18"/>
</dbReference>
<gene>
    <name evidence="2" type="ORF">E1301_Tti018070</name>
</gene>